<dbReference type="GeneID" id="20677009"/>
<gene>
    <name evidence="2" type="ORF">HETIRDRAFT_459650</name>
</gene>
<evidence type="ECO:0000313" key="2">
    <source>
        <dbReference type="EMBL" id="ETW79615.1"/>
    </source>
</evidence>
<reference evidence="2 3" key="1">
    <citation type="journal article" date="2012" name="New Phytol.">
        <title>Insight into trade-off between wood decay and parasitism from the genome of a fungal forest pathogen.</title>
        <authorList>
            <person name="Olson A."/>
            <person name="Aerts A."/>
            <person name="Asiegbu F."/>
            <person name="Belbahri L."/>
            <person name="Bouzid O."/>
            <person name="Broberg A."/>
            <person name="Canback B."/>
            <person name="Coutinho P.M."/>
            <person name="Cullen D."/>
            <person name="Dalman K."/>
            <person name="Deflorio G."/>
            <person name="van Diepen L.T."/>
            <person name="Dunand C."/>
            <person name="Duplessis S."/>
            <person name="Durling M."/>
            <person name="Gonthier P."/>
            <person name="Grimwood J."/>
            <person name="Fossdal C.G."/>
            <person name="Hansson D."/>
            <person name="Henrissat B."/>
            <person name="Hietala A."/>
            <person name="Himmelstrand K."/>
            <person name="Hoffmeister D."/>
            <person name="Hogberg N."/>
            <person name="James T.Y."/>
            <person name="Karlsson M."/>
            <person name="Kohler A."/>
            <person name="Kues U."/>
            <person name="Lee Y.H."/>
            <person name="Lin Y.C."/>
            <person name="Lind M."/>
            <person name="Lindquist E."/>
            <person name="Lombard V."/>
            <person name="Lucas S."/>
            <person name="Lunden K."/>
            <person name="Morin E."/>
            <person name="Murat C."/>
            <person name="Park J."/>
            <person name="Raffaello T."/>
            <person name="Rouze P."/>
            <person name="Salamov A."/>
            <person name="Schmutz J."/>
            <person name="Solheim H."/>
            <person name="Stahlberg J."/>
            <person name="Velez H."/>
            <person name="de Vries R.P."/>
            <person name="Wiebenga A."/>
            <person name="Woodward S."/>
            <person name="Yakovlev I."/>
            <person name="Garbelotto M."/>
            <person name="Martin F."/>
            <person name="Grigoriev I.V."/>
            <person name="Stenlid J."/>
        </authorList>
    </citation>
    <scope>NUCLEOTIDE SEQUENCE [LARGE SCALE GENOMIC DNA]</scope>
    <source>
        <strain evidence="2 3">TC 32-1</strain>
    </source>
</reference>
<dbReference type="InterPro" id="IPR011990">
    <property type="entry name" value="TPR-like_helical_dom_sf"/>
</dbReference>
<dbReference type="HOGENOM" id="CLU_001305_5_2_1"/>
<dbReference type="STRING" id="747525.W4K2N4"/>
<evidence type="ECO:0000313" key="3">
    <source>
        <dbReference type="Proteomes" id="UP000030671"/>
    </source>
</evidence>
<evidence type="ECO:0000259" key="1">
    <source>
        <dbReference type="Pfam" id="PF12770"/>
    </source>
</evidence>
<sequence length="644" mass="71291">MGIAKTSLSVPLATLVAPTLNKPSINLWRRFKQTGQLQDLEEAIELDREALALRPPDHSDRSDSLSHLALQDLEEAVELDREALSLRPPGRSDHSRSLNNLAVDLSSRYEQTRQLQDLGEAIELHREALSVRPPGHSGWSTSLNNLGLDLRSRFVQTGHLEDAIEYHREVVGMSPVGSSRYMSCLAGLSRALLARFQAISREDDLNEAFHLFTTATESRFTGVQQLSTAQSNQLEQLATSQSHLVPDASERTPRFTTAWDEQWKQQRILSDEWNDIVGRIRQIDGYSDFLQPVPFGRLKHAAAEGPVIIVNVSSHQSDALILRDATSEPTLVPLAASLYEGVDELSEQLGQARGRSENTLAVVMHDILSALWKLVAQPVVDQLRILGVAEGSRIWWCPTGKLCSLPLHAAHPLITGQRGLPDLFISSYTPTLSSLISARENLPATHSGYPKLLTVGRPDDSLRWVDVELGGINDLGDFVDTVVEDQATPHAVLENLQSHPWAHIACHGHLDDDQPFRSSFKLYGGSRLTVMDILQSRLPNAEFAFLSACHSAAGDYVHTPDEVLHLAAALQFCGFRSVVGTLWGMADDDGPVFSREFYKYMFRHGDPSKMDFKDSAMALRSGIIALRKAKVPPHRWAAFVHIGA</sequence>
<dbReference type="InterPro" id="IPR024983">
    <property type="entry name" value="CHAT_dom"/>
</dbReference>
<feature type="domain" description="CHAT" evidence="1">
    <location>
        <begin position="367"/>
        <end position="644"/>
    </location>
</feature>
<dbReference type="Gene3D" id="1.25.40.10">
    <property type="entry name" value="Tetratricopeptide repeat domain"/>
    <property type="match status" value="1"/>
</dbReference>
<dbReference type="Pfam" id="PF13374">
    <property type="entry name" value="TPR_10"/>
    <property type="match status" value="1"/>
</dbReference>
<dbReference type="SUPFAM" id="SSF81901">
    <property type="entry name" value="HCP-like"/>
    <property type="match status" value="1"/>
</dbReference>
<dbReference type="OrthoDB" id="9991317at2759"/>
<dbReference type="Pfam" id="PF12770">
    <property type="entry name" value="CHAT"/>
    <property type="match status" value="1"/>
</dbReference>
<organism evidence="2 3">
    <name type="scientific">Heterobasidion irregulare (strain TC 32-1)</name>
    <dbReference type="NCBI Taxonomy" id="747525"/>
    <lineage>
        <taxon>Eukaryota</taxon>
        <taxon>Fungi</taxon>
        <taxon>Dikarya</taxon>
        <taxon>Basidiomycota</taxon>
        <taxon>Agaricomycotina</taxon>
        <taxon>Agaricomycetes</taxon>
        <taxon>Russulales</taxon>
        <taxon>Bondarzewiaceae</taxon>
        <taxon>Heterobasidion</taxon>
        <taxon>Heterobasidion annosum species complex</taxon>
    </lineage>
</organism>
<proteinExistence type="predicted"/>
<dbReference type="RefSeq" id="XP_009548183.1">
    <property type="nucleotide sequence ID" value="XM_009549888.1"/>
</dbReference>
<dbReference type="AlphaFoldDB" id="W4K2N4"/>
<accession>W4K2N4</accession>
<dbReference type="InParanoid" id="W4K2N4"/>
<keyword evidence="3" id="KW-1185">Reference proteome</keyword>
<dbReference type="Proteomes" id="UP000030671">
    <property type="component" value="Unassembled WGS sequence"/>
</dbReference>
<name>W4K2N4_HETIT</name>
<dbReference type="KEGG" id="hir:HETIRDRAFT_459650"/>
<protein>
    <recommendedName>
        <fullName evidence="1">CHAT domain-containing protein</fullName>
    </recommendedName>
</protein>
<dbReference type="EMBL" id="KI925460">
    <property type="protein sequence ID" value="ETW79615.1"/>
    <property type="molecule type" value="Genomic_DNA"/>
</dbReference>